<dbReference type="SUPFAM" id="SSF53474">
    <property type="entry name" value="alpha/beta-Hydrolases"/>
    <property type="match status" value="1"/>
</dbReference>
<proteinExistence type="predicted"/>
<name>A0ABN7K365_9BACT</name>
<organism evidence="1 2">
    <name type="scientific">Campylobacter suis</name>
    <dbReference type="NCBI Taxonomy" id="2790657"/>
    <lineage>
        <taxon>Bacteria</taxon>
        <taxon>Pseudomonadati</taxon>
        <taxon>Campylobacterota</taxon>
        <taxon>Epsilonproteobacteria</taxon>
        <taxon>Campylobacterales</taxon>
        <taxon>Campylobacteraceae</taxon>
        <taxon>Campylobacter</taxon>
    </lineage>
</organism>
<gene>
    <name evidence="1" type="ORF">LMG8286_00090</name>
</gene>
<evidence type="ECO:0000313" key="1">
    <source>
        <dbReference type="EMBL" id="CAD7286259.1"/>
    </source>
</evidence>
<dbReference type="Pfam" id="PF11144">
    <property type="entry name" value="DUF2920"/>
    <property type="match status" value="1"/>
</dbReference>
<evidence type="ECO:0000313" key="2">
    <source>
        <dbReference type="Proteomes" id="UP000789359"/>
    </source>
</evidence>
<dbReference type="Gene3D" id="3.40.50.1820">
    <property type="entry name" value="alpha/beta hydrolase"/>
    <property type="match status" value="1"/>
</dbReference>
<sequence length="420" mass="47758">MIVSKTYEIPSCDDVELGIKRRSLLDFKLSYEDGKEIEAIIFIVPGLGDDADANYREHLAEFVASEFNVAVASVNYHCIGNRPQTGSTFFMDEFDRKILSQECQKIGVGLTGDMSALENFDKMYQFLTNLDSHITQCKQNGSLSHEFIMHLPLTLAPTKNEYQNYGIMQAQDLINALLYIKSSALFKTKGEAKNLPCVMVGSSHGGYLVNMAAKVAPWQIDGVIDNSSYAIIPWRMIGFGKEIDYTKYCCFCAKEFFENIFIYGSDKTMWTLDKSSSNFFSQAHEDIRNVLNLQHLKEQSKQHKPIYVGYHCGVSDFIAPPQDKINLYDELKNLGFDATLHLIKDQSEVDGRFIKNLTHGMGMSYKELIKKELALMLEKISKQKQTRAKKSSISYISDNLIYKFTQKNDKIKLQISKISI</sequence>
<dbReference type="InterPro" id="IPR029058">
    <property type="entry name" value="AB_hydrolase_fold"/>
</dbReference>
<dbReference type="InterPro" id="IPR022605">
    <property type="entry name" value="DUF2920"/>
</dbReference>
<accession>A0ABN7K365</accession>
<comment type="caution">
    <text evidence="1">The sequence shown here is derived from an EMBL/GenBank/DDBJ whole genome shotgun (WGS) entry which is preliminary data.</text>
</comment>
<dbReference type="EMBL" id="CAJHOE010000001">
    <property type="protein sequence ID" value="CAD7286259.1"/>
    <property type="molecule type" value="Genomic_DNA"/>
</dbReference>
<keyword evidence="2" id="KW-1185">Reference proteome</keyword>
<dbReference type="RefSeq" id="WP_230055904.1">
    <property type="nucleotide sequence ID" value="NZ_CAJHOE010000001.1"/>
</dbReference>
<protein>
    <recommendedName>
        <fullName evidence="3">DUF2920 family protein</fullName>
    </recommendedName>
</protein>
<reference evidence="1 2" key="1">
    <citation type="submission" date="2020-11" db="EMBL/GenBank/DDBJ databases">
        <authorList>
            <person name="Peeters C."/>
        </authorList>
    </citation>
    <scope>NUCLEOTIDE SEQUENCE [LARGE SCALE GENOMIC DNA]</scope>
    <source>
        <strain evidence="1 2">LMG 8286</strain>
    </source>
</reference>
<evidence type="ECO:0008006" key="3">
    <source>
        <dbReference type="Google" id="ProtNLM"/>
    </source>
</evidence>
<dbReference type="Proteomes" id="UP000789359">
    <property type="component" value="Unassembled WGS sequence"/>
</dbReference>